<evidence type="ECO:0000313" key="2">
    <source>
        <dbReference type="Proteomes" id="UP000321570"/>
    </source>
</evidence>
<proteinExistence type="predicted"/>
<sequence length="63" mass="7209">MKTFVTDTGGYVHHGRPNGIWAKSVIRAQRSSLLNEVDVNRCLIGTISTPYKQQNHRTWTRVL</sequence>
<dbReference type="Proteomes" id="UP000321570">
    <property type="component" value="Unassembled WGS sequence"/>
</dbReference>
<organism evidence="1 2">
    <name type="scientific">Hymenolepis diminuta</name>
    <name type="common">Rat tapeworm</name>
    <dbReference type="NCBI Taxonomy" id="6216"/>
    <lineage>
        <taxon>Eukaryota</taxon>
        <taxon>Metazoa</taxon>
        <taxon>Spiralia</taxon>
        <taxon>Lophotrochozoa</taxon>
        <taxon>Platyhelminthes</taxon>
        <taxon>Cestoda</taxon>
        <taxon>Eucestoda</taxon>
        <taxon>Cyclophyllidea</taxon>
        <taxon>Hymenolepididae</taxon>
        <taxon>Hymenolepis</taxon>
    </lineage>
</organism>
<dbReference type="AlphaFoldDB" id="A0A564YF32"/>
<keyword evidence="2" id="KW-1185">Reference proteome</keyword>
<protein>
    <submittedName>
        <fullName evidence="1">Uncharacterized protein</fullName>
    </submittedName>
</protein>
<name>A0A564YF32_HYMDI</name>
<accession>A0A564YF32</accession>
<dbReference type="EMBL" id="CABIJS010000188">
    <property type="protein sequence ID" value="VUZ45816.1"/>
    <property type="molecule type" value="Genomic_DNA"/>
</dbReference>
<reference evidence="1 2" key="1">
    <citation type="submission" date="2019-07" db="EMBL/GenBank/DDBJ databases">
        <authorList>
            <person name="Jastrzebski P J."/>
            <person name="Paukszto L."/>
            <person name="Jastrzebski P J."/>
        </authorList>
    </citation>
    <scope>NUCLEOTIDE SEQUENCE [LARGE SCALE GENOMIC DNA]</scope>
    <source>
        <strain evidence="1 2">WMS-il1</strain>
    </source>
</reference>
<evidence type="ECO:0000313" key="1">
    <source>
        <dbReference type="EMBL" id="VUZ45816.1"/>
    </source>
</evidence>
<gene>
    <name evidence="1" type="ORF">WMSIL1_LOCUS5681</name>
</gene>